<reference evidence="2 3" key="1">
    <citation type="journal article" date="2021" name="Hortic Res">
        <title>Chromosome-scale assembly of the Dendrobium chrysotoxum genome enhances the understanding of orchid evolution.</title>
        <authorList>
            <person name="Zhang Y."/>
            <person name="Zhang G.Q."/>
            <person name="Zhang D."/>
            <person name="Liu X.D."/>
            <person name="Xu X.Y."/>
            <person name="Sun W.H."/>
            <person name="Yu X."/>
            <person name="Zhu X."/>
            <person name="Wang Z.W."/>
            <person name="Zhao X."/>
            <person name="Zhong W.Y."/>
            <person name="Chen H."/>
            <person name="Yin W.L."/>
            <person name="Huang T."/>
            <person name="Niu S.C."/>
            <person name="Liu Z.J."/>
        </authorList>
    </citation>
    <scope>NUCLEOTIDE SEQUENCE [LARGE SCALE GENOMIC DNA]</scope>
    <source>
        <strain evidence="2">Lindl</strain>
    </source>
</reference>
<dbReference type="AlphaFoldDB" id="A0AAV7H6I6"/>
<protein>
    <submittedName>
        <fullName evidence="2">Uncharacterized protein</fullName>
    </submittedName>
</protein>
<name>A0AAV7H6I6_DENCH</name>
<comment type="caution">
    <text evidence="2">The sequence shown here is derived from an EMBL/GenBank/DDBJ whole genome shotgun (WGS) entry which is preliminary data.</text>
</comment>
<evidence type="ECO:0000313" key="2">
    <source>
        <dbReference type="EMBL" id="KAH0463645.1"/>
    </source>
</evidence>
<dbReference type="EMBL" id="JAGFBR010000008">
    <property type="protein sequence ID" value="KAH0463645.1"/>
    <property type="molecule type" value="Genomic_DNA"/>
</dbReference>
<organism evidence="2 3">
    <name type="scientific">Dendrobium chrysotoxum</name>
    <name type="common">Orchid</name>
    <dbReference type="NCBI Taxonomy" id="161865"/>
    <lineage>
        <taxon>Eukaryota</taxon>
        <taxon>Viridiplantae</taxon>
        <taxon>Streptophyta</taxon>
        <taxon>Embryophyta</taxon>
        <taxon>Tracheophyta</taxon>
        <taxon>Spermatophyta</taxon>
        <taxon>Magnoliopsida</taxon>
        <taxon>Liliopsida</taxon>
        <taxon>Asparagales</taxon>
        <taxon>Orchidaceae</taxon>
        <taxon>Epidendroideae</taxon>
        <taxon>Malaxideae</taxon>
        <taxon>Dendrobiinae</taxon>
        <taxon>Dendrobium</taxon>
    </lineage>
</organism>
<keyword evidence="3" id="KW-1185">Reference proteome</keyword>
<proteinExistence type="predicted"/>
<accession>A0AAV7H6I6</accession>
<feature type="compositionally biased region" description="Basic and acidic residues" evidence="1">
    <location>
        <begin position="348"/>
        <end position="368"/>
    </location>
</feature>
<dbReference type="Proteomes" id="UP000775213">
    <property type="component" value="Unassembled WGS sequence"/>
</dbReference>
<gene>
    <name evidence="2" type="ORF">IEQ34_008227</name>
</gene>
<evidence type="ECO:0000256" key="1">
    <source>
        <dbReference type="SAM" id="MobiDB-lite"/>
    </source>
</evidence>
<evidence type="ECO:0000313" key="3">
    <source>
        <dbReference type="Proteomes" id="UP000775213"/>
    </source>
</evidence>
<feature type="region of interest" description="Disordered" evidence="1">
    <location>
        <begin position="335"/>
        <end position="382"/>
    </location>
</feature>
<sequence length="446" mass="49968">MYNTHLNSNGPSRRALLLPHDTNQKGMPHLYFSWLEIPQTLQGITTYDYVIAVRTQSEPPVNEQHSLQSSPFSSAPTAISDALGLQYKGAWRTPPQITENNLLSLGLRLAQLQARSLTFTTQTDLPWLPSDSTSGDLQPVALLPRSEHPSSLRLCRSRTAGGGNPLAWPTDPLPWLLIDLLHNSRLGFLLYRFEFYTRVIRESSYKLRQSRRANNQVNVQTKEKVLLGRQKQGATGALDEGAWTVGSEHQSPPFILVGVLRAIPPVVKVFKGMAFRMLGTQREKERPSLGEFLSHLGTLPENDLKEDDLKKDGPLEDEDLKTKCLFLLTTLVPPDADCDSDPNQTRDPNPDPLKKFSRNQTRDPDPLKYDSAPTPTPTPLPCPFPLLSRDPFSIFPACRHSPFTLSRLYTSDVLAVIPAFLTNGMLVEWNPSTEPYFAKCFDCSIQ</sequence>